<dbReference type="OrthoDB" id="5984937at2759"/>
<dbReference type="AlphaFoldDB" id="A0A7J5YQ33"/>
<feature type="non-terminal residue" evidence="2">
    <location>
        <position position="1"/>
    </location>
</feature>
<sequence length="121" mass="13613">MEDTPNTPVCMEDTPNTPDETFMCTMISRLNDLLEEVKQHTPHDSSLPPTFMPPKHKRQERTIKPQPSTSHRRHPFSGRVGHKAEVMRSKVDSLNKISKAKSPESNAGGAGRGTKRRRDAL</sequence>
<dbReference type="Proteomes" id="UP000518266">
    <property type="component" value="Unassembled WGS sequence"/>
</dbReference>
<proteinExistence type="predicted"/>
<name>A0A7J5YQ33_DISMA</name>
<organism evidence="2 3">
    <name type="scientific">Dissostichus mawsoni</name>
    <name type="common">Antarctic cod</name>
    <dbReference type="NCBI Taxonomy" id="36200"/>
    <lineage>
        <taxon>Eukaryota</taxon>
        <taxon>Metazoa</taxon>
        <taxon>Chordata</taxon>
        <taxon>Craniata</taxon>
        <taxon>Vertebrata</taxon>
        <taxon>Euteleostomi</taxon>
        <taxon>Actinopterygii</taxon>
        <taxon>Neopterygii</taxon>
        <taxon>Teleostei</taxon>
        <taxon>Neoteleostei</taxon>
        <taxon>Acanthomorphata</taxon>
        <taxon>Eupercaria</taxon>
        <taxon>Perciformes</taxon>
        <taxon>Notothenioidei</taxon>
        <taxon>Nototheniidae</taxon>
        <taxon>Dissostichus</taxon>
    </lineage>
</organism>
<comment type="caution">
    <text evidence="2">The sequence shown here is derived from an EMBL/GenBank/DDBJ whole genome shotgun (WGS) entry which is preliminary data.</text>
</comment>
<evidence type="ECO:0000256" key="1">
    <source>
        <dbReference type="SAM" id="MobiDB-lite"/>
    </source>
</evidence>
<feature type="region of interest" description="Disordered" evidence="1">
    <location>
        <begin position="1"/>
        <end position="21"/>
    </location>
</feature>
<evidence type="ECO:0000313" key="2">
    <source>
        <dbReference type="EMBL" id="KAF3851674.1"/>
    </source>
</evidence>
<keyword evidence="3" id="KW-1185">Reference proteome</keyword>
<gene>
    <name evidence="2" type="ORF">F7725_013446</name>
</gene>
<protein>
    <submittedName>
        <fullName evidence="2">Uncharacterized protein</fullName>
    </submittedName>
</protein>
<accession>A0A7J5YQ33</accession>
<feature type="compositionally biased region" description="Basic and acidic residues" evidence="1">
    <location>
        <begin position="82"/>
        <end position="93"/>
    </location>
</feature>
<reference evidence="2 3" key="1">
    <citation type="submission" date="2020-03" db="EMBL/GenBank/DDBJ databases">
        <title>Dissostichus mawsoni Genome sequencing and assembly.</title>
        <authorList>
            <person name="Park H."/>
        </authorList>
    </citation>
    <scope>NUCLEOTIDE SEQUENCE [LARGE SCALE GENOMIC DNA]</scope>
    <source>
        <strain evidence="2">DM0001</strain>
        <tissue evidence="2">Muscle</tissue>
    </source>
</reference>
<evidence type="ECO:0000313" key="3">
    <source>
        <dbReference type="Proteomes" id="UP000518266"/>
    </source>
</evidence>
<feature type="region of interest" description="Disordered" evidence="1">
    <location>
        <begin position="38"/>
        <end position="121"/>
    </location>
</feature>
<dbReference type="EMBL" id="JAAKFY010000010">
    <property type="protein sequence ID" value="KAF3851674.1"/>
    <property type="molecule type" value="Genomic_DNA"/>
</dbReference>